<gene>
    <name evidence="2" type="ORF">CCMP2556_LOCUS3001</name>
</gene>
<feature type="compositionally biased region" description="Low complexity" evidence="1">
    <location>
        <begin position="153"/>
        <end position="164"/>
    </location>
</feature>
<accession>A0ABP0HRD7</accession>
<feature type="region of interest" description="Disordered" evidence="1">
    <location>
        <begin position="625"/>
        <end position="644"/>
    </location>
</feature>
<feature type="compositionally biased region" description="Acidic residues" evidence="1">
    <location>
        <begin position="165"/>
        <end position="174"/>
    </location>
</feature>
<reference evidence="2 3" key="1">
    <citation type="submission" date="2024-02" db="EMBL/GenBank/DDBJ databases">
        <authorList>
            <person name="Chen Y."/>
            <person name="Shah S."/>
            <person name="Dougan E. K."/>
            <person name="Thang M."/>
            <person name="Chan C."/>
        </authorList>
    </citation>
    <scope>NUCLEOTIDE SEQUENCE [LARGE SCALE GENOMIC DNA]</scope>
</reference>
<feature type="compositionally biased region" description="Acidic residues" evidence="1">
    <location>
        <begin position="627"/>
        <end position="638"/>
    </location>
</feature>
<sequence length="1069" mass="120133">MKRFDMDDQSSSSSPEHKRQRLRPGTPASVSDLSGTCQHSCVKGRSDLLLANLSMFPGEESCEREDSCAAVNGKSKQRIQQLLKGKLCNCTRKCVSSLTFRLLYGLCVSFWNLSKAAQDCVLWGIQNLHKGAVAASPDSEEEDSQPGSDCESDPGSSTSSSGDTSDGESESSSDSDEKVHGYAVKPFARLLESVHGGLSVHGIPSREKIKENMVHEKDAHLATEPQREKLLNLLVDSALESDLSKSVLCLGPSSLVRRYLPPGCYSDLYHLYVSFQTSQKLKSASPTTFYRVLRTSGWRKVLRFRNVSQHSACSICSRLKAQLRHSKDVSEHAKAADLLMRHLTGQFLDRSTYWAYRTRAKRDQDILTLITDSMDKGKFSLPRFGDGRVPKDLQLLNRPSCEVTATIIHGRLIYVAIADEGEETAHYLDEKRMDDLNELADCLTEDYPQYTRAARYLHMLGGQEEPKSEDGTPDSAKVQSLKHRLLATFEEVSVDQNIAEWTYNNHGLDTGKQLQFAKVRTHLPSIVWKTYQSEREALDIKFDMPPGDDIEYFTVKFIDGPDADTDTSGRLAAQLLPWLESTLSGLNGGMRRYDNELVIGYINFPGPSRLLKVYQVHFLYTKRGEAAPEEEEEDEPEDKPDGESVLRDFQYQLMTQYMERARNLKVKKGMVSFHPDTIYGNRSGFQEVLIITANDKSNLTWKSKFFKSGHVHGVTMLGRQDMLKMPKDPSGFGGEGRFTQVQEMKQVIGNKAFDLARNGHLKISGFPDFKQSVQELQKVEPPPQPNYSVSVPLGQALLTKECLVDEWQQKTDFCKEFEVLLAAHDQEFNPKKIKRSSETLGQSPSEPPTKRLCIQADPLNLNEFETKQDLASGHWTLSLADGQLFLHSNEDFTVPQNEELCSFGSGDYVKDVEANDVISDADGRWVQYDLTGPAAESLAILEHSRKLPEHLRDKDFFNKVLPCSEIMLKLENEGEVNLAVAEHKTAKDQQGNVSFQSLQKVAFVLDPIKTKSEKKNKKATAISFGANFPMGKLRAPSNRNIKIVWRMRQVVGFQKLSFIIAHFHPSLLP</sequence>
<protein>
    <submittedName>
        <fullName evidence="2">Uncharacterized protein</fullName>
    </submittedName>
</protein>
<name>A0ABP0HRD7_9DINO</name>
<keyword evidence="3" id="KW-1185">Reference proteome</keyword>
<evidence type="ECO:0000256" key="1">
    <source>
        <dbReference type="SAM" id="MobiDB-lite"/>
    </source>
</evidence>
<dbReference type="Proteomes" id="UP001642484">
    <property type="component" value="Unassembled WGS sequence"/>
</dbReference>
<dbReference type="EMBL" id="CAXAMN010001137">
    <property type="protein sequence ID" value="CAK8992789.1"/>
    <property type="molecule type" value="Genomic_DNA"/>
</dbReference>
<feature type="region of interest" description="Disordered" evidence="1">
    <location>
        <begin position="1"/>
        <end position="33"/>
    </location>
</feature>
<comment type="caution">
    <text evidence="2">The sequence shown here is derived from an EMBL/GenBank/DDBJ whole genome shotgun (WGS) entry which is preliminary data.</text>
</comment>
<evidence type="ECO:0000313" key="3">
    <source>
        <dbReference type="Proteomes" id="UP001642484"/>
    </source>
</evidence>
<evidence type="ECO:0000313" key="2">
    <source>
        <dbReference type="EMBL" id="CAK8992789.1"/>
    </source>
</evidence>
<organism evidence="2 3">
    <name type="scientific">Durusdinium trenchii</name>
    <dbReference type="NCBI Taxonomy" id="1381693"/>
    <lineage>
        <taxon>Eukaryota</taxon>
        <taxon>Sar</taxon>
        <taxon>Alveolata</taxon>
        <taxon>Dinophyceae</taxon>
        <taxon>Suessiales</taxon>
        <taxon>Symbiodiniaceae</taxon>
        <taxon>Durusdinium</taxon>
    </lineage>
</organism>
<feature type="region of interest" description="Disordered" evidence="1">
    <location>
        <begin position="134"/>
        <end position="178"/>
    </location>
</feature>
<proteinExistence type="predicted"/>